<accession>A0A842ISI8</accession>
<dbReference type="Gene3D" id="1.20.120.1490">
    <property type="match status" value="1"/>
</dbReference>
<feature type="transmembrane region" description="Helical" evidence="2">
    <location>
        <begin position="6"/>
        <end position="27"/>
    </location>
</feature>
<proteinExistence type="predicted"/>
<evidence type="ECO:0000313" key="3">
    <source>
        <dbReference type="EMBL" id="MBC2845851.1"/>
    </source>
</evidence>
<evidence type="ECO:0000256" key="2">
    <source>
        <dbReference type="SAM" id="Phobius"/>
    </source>
</evidence>
<organism evidence="3 4">
    <name type="scientific">Winogradskyella flava</name>
    <dbReference type="NCBI Taxonomy" id="1884876"/>
    <lineage>
        <taxon>Bacteria</taxon>
        <taxon>Pseudomonadati</taxon>
        <taxon>Bacteroidota</taxon>
        <taxon>Flavobacteriia</taxon>
        <taxon>Flavobacteriales</taxon>
        <taxon>Flavobacteriaceae</taxon>
        <taxon>Winogradskyella</taxon>
    </lineage>
</organism>
<dbReference type="AlphaFoldDB" id="A0A842ISI8"/>
<reference evidence="3" key="1">
    <citation type="submission" date="2020-08" db="EMBL/GenBank/DDBJ databases">
        <title>Winogradskyella ouciana sp. nov., isolated from the hadal seawater of the Mariana Trench.</title>
        <authorList>
            <person name="He X."/>
        </authorList>
    </citation>
    <scope>NUCLEOTIDE SEQUENCE [LARGE SCALE GENOMIC DNA]</scope>
    <source>
        <strain evidence="3">KCTC 52348</strain>
    </source>
</reference>
<sequence>MKKNLPLYILILVLAVMNGFFLFNYLGHNDEKPDRRKERNNFMAKKIGFKGKQLDSFKNFEELHRERMRLMSGDVRKLKDVFFDKLSDDEVSDSYIDSLTNLIAIKEIDMDKEVFSYFKNVRNLCDDAQKEKFDKIVKDALHRRDKKGKRRSKGDERNGSEPPPTPHEKS</sequence>
<comment type="caution">
    <text evidence="3">The sequence shown here is derived from an EMBL/GenBank/DDBJ whole genome shotgun (WGS) entry which is preliminary data.</text>
</comment>
<keyword evidence="2" id="KW-0812">Transmembrane</keyword>
<feature type="compositionally biased region" description="Basic residues" evidence="1">
    <location>
        <begin position="143"/>
        <end position="152"/>
    </location>
</feature>
<keyword evidence="2" id="KW-1133">Transmembrane helix</keyword>
<evidence type="ECO:0008006" key="5">
    <source>
        <dbReference type="Google" id="ProtNLM"/>
    </source>
</evidence>
<keyword evidence="4" id="KW-1185">Reference proteome</keyword>
<feature type="compositionally biased region" description="Pro residues" evidence="1">
    <location>
        <begin position="161"/>
        <end position="170"/>
    </location>
</feature>
<dbReference type="RefSeq" id="WP_185789561.1">
    <property type="nucleotide sequence ID" value="NZ_JACLCP010000003.1"/>
</dbReference>
<feature type="region of interest" description="Disordered" evidence="1">
    <location>
        <begin position="139"/>
        <end position="170"/>
    </location>
</feature>
<keyword evidence="2" id="KW-0472">Membrane</keyword>
<dbReference type="Proteomes" id="UP000533900">
    <property type="component" value="Unassembled WGS sequence"/>
</dbReference>
<protein>
    <recommendedName>
        <fullName evidence="5">Heavy-metal resistance</fullName>
    </recommendedName>
</protein>
<dbReference type="EMBL" id="JACLCP010000003">
    <property type="protein sequence ID" value="MBC2845851.1"/>
    <property type="molecule type" value="Genomic_DNA"/>
</dbReference>
<evidence type="ECO:0000313" key="4">
    <source>
        <dbReference type="Proteomes" id="UP000533900"/>
    </source>
</evidence>
<name>A0A842ISI8_9FLAO</name>
<gene>
    <name evidence="3" type="ORF">H7F21_12160</name>
</gene>
<evidence type="ECO:0000256" key="1">
    <source>
        <dbReference type="SAM" id="MobiDB-lite"/>
    </source>
</evidence>